<feature type="domain" description="Protein kinase" evidence="5">
    <location>
        <begin position="8"/>
        <end position="278"/>
    </location>
</feature>
<accession>A0ABQ9ZEV0</accession>
<evidence type="ECO:0000313" key="6">
    <source>
        <dbReference type="EMBL" id="KAK4011462.1"/>
    </source>
</evidence>
<dbReference type="PROSITE" id="PS50011">
    <property type="entry name" value="PROTEIN_KINASE_DOM"/>
    <property type="match status" value="2"/>
</dbReference>
<dbReference type="Pfam" id="PF12796">
    <property type="entry name" value="Ank_2"/>
    <property type="match status" value="3"/>
</dbReference>
<dbReference type="SMART" id="SM00248">
    <property type="entry name" value="ANK"/>
    <property type="match status" value="12"/>
</dbReference>
<reference evidence="6 7" key="1">
    <citation type="journal article" date="2023" name="Nucleic Acids Res.">
        <title>The hologenome of Daphnia magna reveals possible DNA methylation and microbiome-mediated evolution of the host genome.</title>
        <authorList>
            <person name="Chaturvedi A."/>
            <person name="Li X."/>
            <person name="Dhandapani V."/>
            <person name="Marshall H."/>
            <person name="Kissane S."/>
            <person name="Cuenca-Cambronero M."/>
            <person name="Asole G."/>
            <person name="Calvet F."/>
            <person name="Ruiz-Romero M."/>
            <person name="Marangio P."/>
            <person name="Guigo R."/>
            <person name="Rago D."/>
            <person name="Mirbahai L."/>
            <person name="Eastwood N."/>
            <person name="Colbourne J.K."/>
            <person name="Zhou J."/>
            <person name="Mallon E."/>
            <person name="Orsini L."/>
        </authorList>
    </citation>
    <scope>NUCLEOTIDE SEQUENCE [LARGE SCALE GENOMIC DNA]</scope>
    <source>
        <strain evidence="6">LRV0_1</strain>
    </source>
</reference>
<evidence type="ECO:0000256" key="3">
    <source>
        <dbReference type="PROSITE-ProRule" id="PRU00023"/>
    </source>
</evidence>
<dbReference type="SUPFAM" id="SSF56112">
    <property type="entry name" value="Protein kinase-like (PK-like)"/>
    <property type="match status" value="2"/>
</dbReference>
<dbReference type="InterPro" id="IPR045133">
    <property type="entry name" value="IRE1/2-like"/>
</dbReference>
<dbReference type="Gene3D" id="3.30.200.20">
    <property type="entry name" value="Phosphorylase Kinase, domain 1"/>
    <property type="match status" value="2"/>
</dbReference>
<dbReference type="PROSITE" id="PS50088">
    <property type="entry name" value="ANK_REPEAT"/>
    <property type="match status" value="4"/>
</dbReference>
<dbReference type="PROSITE" id="PS00108">
    <property type="entry name" value="PROTEIN_KINASE_ST"/>
    <property type="match status" value="2"/>
</dbReference>
<dbReference type="InterPro" id="IPR017441">
    <property type="entry name" value="Protein_kinase_ATP_BS"/>
</dbReference>
<evidence type="ECO:0000256" key="4">
    <source>
        <dbReference type="PROSITE-ProRule" id="PRU10141"/>
    </source>
</evidence>
<keyword evidence="7" id="KW-1185">Reference proteome</keyword>
<feature type="repeat" description="ANK" evidence="3">
    <location>
        <begin position="765"/>
        <end position="801"/>
    </location>
</feature>
<feature type="binding site" evidence="4">
    <location>
        <position position="479"/>
    </location>
    <ligand>
        <name>ATP</name>
        <dbReference type="ChEBI" id="CHEBI:30616"/>
    </ligand>
</feature>
<feature type="domain" description="Protein kinase" evidence="5">
    <location>
        <begin position="452"/>
        <end position="721"/>
    </location>
</feature>
<dbReference type="InterPro" id="IPR002110">
    <property type="entry name" value="Ankyrin_rpt"/>
</dbReference>
<keyword evidence="2 4" id="KW-0067">ATP-binding</keyword>
<keyword evidence="1 4" id="KW-0547">Nucleotide-binding</keyword>
<evidence type="ECO:0000259" key="5">
    <source>
        <dbReference type="PROSITE" id="PS50011"/>
    </source>
</evidence>
<dbReference type="SUPFAM" id="SSF48403">
    <property type="entry name" value="Ankyrin repeat"/>
    <property type="match status" value="2"/>
</dbReference>
<feature type="repeat" description="ANK" evidence="3">
    <location>
        <begin position="913"/>
        <end position="949"/>
    </location>
</feature>
<feature type="repeat" description="ANK" evidence="3">
    <location>
        <begin position="321"/>
        <end position="357"/>
    </location>
</feature>
<dbReference type="EMBL" id="JAOYFB010000003">
    <property type="protein sequence ID" value="KAK4011462.1"/>
    <property type="molecule type" value="Genomic_DNA"/>
</dbReference>
<dbReference type="PANTHER" id="PTHR13954:SF6">
    <property type="entry name" value="NON-SPECIFIC SERINE_THREONINE PROTEIN KINASE"/>
    <property type="match status" value="1"/>
</dbReference>
<dbReference type="PROSITE" id="PS00107">
    <property type="entry name" value="PROTEIN_KINASE_ATP"/>
    <property type="match status" value="2"/>
</dbReference>
<dbReference type="InterPro" id="IPR036770">
    <property type="entry name" value="Ankyrin_rpt-contain_sf"/>
</dbReference>
<keyword evidence="3" id="KW-0040">ANK repeat</keyword>
<sequence length="1088" mass="123483">MEGKKITFERNATLGKGAYGYVFRGKFEGIQVAVKRVLLDGNIKRNEEECLKKLKHPNIIKFFHSESDDDFIFYALELCDASLDQLFLGSDDPRKYNGPMPPDIVVFLQLALGLEYIHSNQLIHRDIKPANILISVRSTDRSDEVTIKWADFGLSRAVNERGTFTLSDIKGTEKWRAPESLKLLENAQEEDEPRGTVQSDVFVLCLVFGYLLLKGDHLYGSKGDNVEKNIKKGNPVNMQKINGKLREVYEDYLLTKMLEDDPGKRMTSAQVVNQLKDIKNKIDGKEKELLELCYHDSLFDLTEKILKLIQFGINVNAKDNGGRNALHLLCRNYSRPKLTDAIKLLIENKIDVNARDNDGVNAIHYLCRYHSSQNLFEAIKILIQSGIDAKATTNDGSNALHYLCRYNASPNLTDVVKIFTKLGMDMMTNDNNGWSAFCYLLKKDRKEMKILIDGNPLLGQGTYATVFKGTFGGREVAVKRVQLHHVDKREEDAMLKLEHPNIVKLLYYEKDNDFMYYALELCVASLDQLFLESDDPQKYEGHMPRQIVVFSQLAKGLEYIHSERLIHRDIKPSNILIMKSPGKNEEIIIKWSDFGLAKSVNEKGLHSWSGMKGTRTWYAPEVLEKLVKEEKAKEEEFWGTVKSDVFVLGLVFGYLFLKGEHLYGSSETEIHKNIIKNNPVNMKKINGELRKYYEDDLLRKMLEDDPQKRITSKEVVKQLKLNNNKLTEKDGELRQLCAFDSSSGLIEKIKDLIQLGIDVNAADDDGRNALHFLCRFNSNSNLIDAIRLFIQLGIDVNAKDKVGCNALHHLCENHSNSNLIDAIRLFIQVGIDVNAKDIVGRNALHNLCKNDSNSNLIDAIQLLIRRGIDVHAKDNYEWNALHFLCRFNSNSNLIDAIRIFIQLGIDVNAKVNGGLNALHYLCGNNSNSNLIDAIQLLIRRGIDVNAKDNYEWNALHFLCQFNSNSNLIDAIRIFIQLGIDVSAKDNGGWNALHYLCAFNSNSNLIDAIQLLNREGIDVNAKSNGGWNALHFLCRFNSNSNLIDAIQLFIQLGIPVVSDGHDARSLLRSNYRTKNKDEILKLLDEAALV</sequence>
<proteinExistence type="predicted"/>
<dbReference type="InterPro" id="IPR011009">
    <property type="entry name" value="Kinase-like_dom_sf"/>
</dbReference>
<dbReference type="Gene3D" id="1.10.510.10">
    <property type="entry name" value="Transferase(Phosphotransferase) domain 1"/>
    <property type="match status" value="2"/>
</dbReference>
<dbReference type="SMART" id="SM00220">
    <property type="entry name" value="S_TKc"/>
    <property type="match status" value="2"/>
</dbReference>
<comment type="caution">
    <text evidence="6">The sequence shown here is derived from an EMBL/GenBank/DDBJ whole genome shotgun (WGS) entry which is preliminary data.</text>
</comment>
<dbReference type="InterPro" id="IPR000719">
    <property type="entry name" value="Prot_kinase_dom"/>
</dbReference>
<protein>
    <recommendedName>
        <fullName evidence="5">Protein kinase domain-containing protein</fullName>
    </recommendedName>
</protein>
<dbReference type="Gene3D" id="1.25.40.20">
    <property type="entry name" value="Ankyrin repeat-containing domain"/>
    <property type="match status" value="4"/>
</dbReference>
<dbReference type="PANTHER" id="PTHR13954">
    <property type="entry name" value="IRE1-RELATED"/>
    <property type="match status" value="1"/>
</dbReference>
<name>A0ABQ9ZEV0_9CRUS</name>
<dbReference type="Pfam" id="PF00069">
    <property type="entry name" value="Pkinase"/>
    <property type="match status" value="2"/>
</dbReference>
<evidence type="ECO:0000256" key="2">
    <source>
        <dbReference type="ARBA" id="ARBA00022840"/>
    </source>
</evidence>
<feature type="binding site" evidence="4">
    <location>
        <position position="35"/>
    </location>
    <ligand>
        <name>ATP</name>
        <dbReference type="ChEBI" id="CHEBI:30616"/>
    </ligand>
</feature>
<evidence type="ECO:0000256" key="1">
    <source>
        <dbReference type="ARBA" id="ARBA00022741"/>
    </source>
</evidence>
<dbReference type="Proteomes" id="UP001234178">
    <property type="component" value="Unassembled WGS sequence"/>
</dbReference>
<organism evidence="6 7">
    <name type="scientific">Daphnia magna</name>
    <dbReference type="NCBI Taxonomy" id="35525"/>
    <lineage>
        <taxon>Eukaryota</taxon>
        <taxon>Metazoa</taxon>
        <taxon>Ecdysozoa</taxon>
        <taxon>Arthropoda</taxon>
        <taxon>Crustacea</taxon>
        <taxon>Branchiopoda</taxon>
        <taxon>Diplostraca</taxon>
        <taxon>Cladocera</taxon>
        <taxon>Anomopoda</taxon>
        <taxon>Daphniidae</taxon>
        <taxon>Daphnia</taxon>
    </lineage>
</organism>
<dbReference type="InterPro" id="IPR008271">
    <property type="entry name" value="Ser/Thr_kinase_AS"/>
</dbReference>
<gene>
    <name evidence="6" type="ORF">OUZ56_020579</name>
</gene>
<evidence type="ECO:0000313" key="7">
    <source>
        <dbReference type="Proteomes" id="UP001234178"/>
    </source>
</evidence>
<feature type="repeat" description="ANK" evidence="3">
    <location>
        <begin position="839"/>
        <end position="875"/>
    </location>
</feature>